<dbReference type="InterPro" id="IPR029058">
    <property type="entry name" value="AB_hydrolase_fold"/>
</dbReference>
<dbReference type="GO" id="GO:0016042">
    <property type="term" value="P:lipid catabolic process"/>
    <property type="evidence" value="ECO:0007669"/>
    <property type="project" value="UniProtKB-KW"/>
</dbReference>
<keyword evidence="9" id="KW-1185">Reference proteome</keyword>
<evidence type="ECO:0000256" key="3">
    <source>
        <dbReference type="ARBA" id="ARBA00022963"/>
    </source>
</evidence>
<dbReference type="AlphaFoldDB" id="A0A238BWE9"/>
<keyword evidence="4 5" id="KW-0443">Lipid metabolism</keyword>
<dbReference type="OrthoDB" id="2363873at2759"/>
<gene>
    <name evidence="8" type="ORF">X798_03986</name>
</gene>
<dbReference type="Gene3D" id="3.40.50.1820">
    <property type="entry name" value="alpha/beta hydrolase"/>
    <property type="match status" value="1"/>
</dbReference>
<reference evidence="8 9" key="1">
    <citation type="submission" date="2015-12" db="EMBL/GenBank/DDBJ databases">
        <title>Draft genome of the nematode, Onchocerca flexuosa.</title>
        <authorList>
            <person name="Mitreva M."/>
        </authorList>
    </citation>
    <scope>NUCLEOTIDE SEQUENCE [LARGE SCALE GENOMIC DNA]</scope>
    <source>
        <strain evidence="8">Red Deer</strain>
    </source>
</reference>
<sequence length="421" mass="47615">MIRILPTIILPCIFPSLLYAQFTSSSANCAMKMSDITLPRLGSGKFEVGYVETMVEDGKNDDTNILLTIYYPADSTLTCEESEHPLWLAREEYLDGLAEYRNSSAELLHLVYNWFIGSKRIPARSHLALSNTAANYPVLIFSHGLAACRNFYSIFCSSLASYGYVVAIVEHRDRSACWTYKLEIDETTKKRIEVPVKFRKLMPTEDEFQLRSGQLQIRVAECIKTLHILEELNLGQHNSDQHTGKKLLLGNDFAWSQFKGRLDIDRIFIAGHSFGGSTAIATAAALPANISAVVVLDGWMFPIDKELLTRVRQPILFLNAEDFQSEESIKDMLQVVENSKHSVLLTLNGALHQSFTDFPILIPKKLRRLLNLKTLRDPKQYSEAVIELTAHFLKSYNENFRAALPNLLTYEDIITIGAKFP</sequence>
<name>A0A238BWE9_9BILA</name>
<dbReference type="PANTHER" id="PTHR10272:SF0">
    <property type="entry name" value="PLATELET-ACTIVATING FACTOR ACETYLHYDROLASE"/>
    <property type="match status" value="1"/>
</dbReference>
<evidence type="ECO:0000256" key="1">
    <source>
        <dbReference type="ARBA" id="ARBA00013201"/>
    </source>
</evidence>
<evidence type="ECO:0000256" key="2">
    <source>
        <dbReference type="ARBA" id="ARBA00022801"/>
    </source>
</evidence>
<dbReference type="Proteomes" id="UP000242913">
    <property type="component" value="Unassembled WGS sequence"/>
</dbReference>
<evidence type="ECO:0000256" key="7">
    <source>
        <dbReference type="SAM" id="SignalP"/>
    </source>
</evidence>
<dbReference type="PIRSF" id="PIRSF018169">
    <property type="entry name" value="PAF_acetylhydrolase"/>
    <property type="match status" value="1"/>
</dbReference>
<feature type="chain" id="PRO_5013257787" description="1-alkyl-2-acetylglycerophosphocholine esterase" evidence="7">
    <location>
        <begin position="21"/>
        <end position="421"/>
    </location>
</feature>
<dbReference type="InterPro" id="IPR016715">
    <property type="entry name" value="PAF_acetylhydro_eukaryote"/>
</dbReference>
<feature type="active site" description="Charge relay system" evidence="6">
    <location>
        <position position="352"/>
    </location>
</feature>
<evidence type="ECO:0000256" key="5">
    <source>
        <dbReference type="PIRNR" id="PIRNR018169"/>
    </source>
</evidence>
<dbReference type="PANTHER" id="PTHR10272">
    <property type="entry name" value="PLATELET-ACTIVATING FACTOR ACETYLHYDROLASE"/>
    <property type="match status" value="1"/>
</dbReference>
<keyword evidence="2 5" id="KW-0378">Hydrolase</keyword>
<protein>
    <recommendedName>
        <fullName evidence="1 5">1-alkyl-2-acetylglycerophosphocholine esterase</fullName>
        <ecNumber evidence="1 5">3.1.1.47</ecNumber>
    </recommendedName>
</protein>
<evidence type="ECO:0000256" key="4">
    <source>
        <dbReference type="ARBA" id="ARBA00023098"/>
    </source>
</evidence>
<feature type="active site" description="Charge relay system" evidence="6">
    <location>
        <position position="297"/>
    </location>
</feature>
<evidence type="ECO:0000313" key="9">
    <source>
        <dbReference type="Proteomes" id="UP000242913"/>
    </source>
</evidence>
<comment type="catalytic activity">
    <reaction evidence="5">
        <text>a 1-O-alkyl-2-acetyl-sn-glycero-3-phosphocholine + H2O = a 1-O-alkyl-sn-glycero-3-phosphocholine + acetate + H(+)</text>
        <dbReference type="Rhea" id="RHEA:17777"/>
        <dbReference type="ChEBI" id="CHEBI:15377"/>
        <dbReference type="ChEBI" id="CHEBI:15378"/>
        <dbReference type="ChEBI" id="CHEBI:30089"/>
        <dbReference type="ChEBI" id="CHEBI:30909"/>
        <dbReference type="ChEBI" id="CHEBI:36707"/>
        <dbReference type="EC" id="3.1.1.47"/>
    </reaction>
</comment>
<keyword evidence="7" id="KW-0732">Signal</keyword>
<feature type="signal peptide" evidence="7">
    <location>
        <begin position="1"/>
        <end position="20"/>
    </location>
</feature>
<organism evidence="8 9">
    <name type="scientific">Onchocerca flexuosa</name>
    <dbReference type="NCBI Taxonomy" id="387005"/>
    <lineage>
        <taxon>Eukaryota</taxon>
        <taxon>Metazoa</taxon>
        <taxon>Ecdysozoa</taxon>
        <taxon>Nematoda</taxon>
        <taxon>Chromadorea</taxon>
        <taxon>Rhabditida</taxon>
        <taxon>Spirurina</taxon>
        <taxon>Spiruromorpha</taxon>
        <taxon>Filarioidea</taxon>
        <taxon>Onchocercidae</taxon>
        <taxon>Onchocerca</taxon>
    </lineage>
</organism>
<evidence type="ECO:0000256" key="6">
    <source>
        <dbReference type="PIRSR" id="PIRSR018169-1"/>
    </source>
</evidence>
<dbReference type="EMBL" id="KZ269998">
    <property type="protein sequence ID" value="OZC09055.1"/>
    <property type="molecule type" value="Genomic_DNA"/>
</dbReference>
<proteinExistence type="predicted"/>
<dbReference type="SUPFAM" id="SSF53474">
    <property type="entry name" value="alpha/beta-Hydrolases"/>
    <property type="match status" value="1"/>
</dbReference>
<feature type="active site" description="Nucleophile" evidence="6">
    <location>
        <position position="273"/>
    </location>
</feature>
<dbReference type="EC" id="3.1.1.47" evidence="1 5"/>
<dbReference type="Pfam" id="PF03403">
    <property type="entry name" value="PAF-AH_p_II"/>
    <property type="match status" value="1"/>
</dbReference>
<evidence type="ECO:0000313" key="8">
    <source>
        <dbReference type="EMBL" id="OZC09055.1"/>
    </source>
</evidence>
<keyword evidence="3 5" id="KW-0442">Lipid degradation</keyword>
<dbReference type="GO" id="GO:0003847">
    <property type="term" value="F:1-alkyl-2-acetylglycerophosphocholine esterase activity"/>
    <property type="evidence" value="ECO:0007669"/>
    <property type="project" value="UniProtKB-UniRule"/>
</dbReference>
<accession>A0A238BWE9</accession>